<dbReference type="Pfam" id="PF13578">
    <property type="entry name" value="Methyltransf_24"/>
    <property type="match status" value="1"/>
</dbReference>
<gene>
    <name evidence="1" type="ORF">DI556_03740</name>
</gene>
<organism evidence="1 2">
    <name type="scientific">Rhodovulum sulfidophilum</name>
    <name type="common">Rhodobacter sulfidophilus</name>
    <dbReference type="NCBI Taxonomy" id="35806"/>
    <lineage>
        <taxon>Bacteria</taxon>
        <taxon>Pseudomonadati</taxon>
        <taxon>Pseudomonadota</taxon>
        <taxon>Alphaproteobacteria</taxon>
        <taxon>Rhodobacterales</taxon>
        <taxon>Paracoccaceae</taxon>
        <taxon>Rhodovulum</taxon>
    </lineage>
</organism>
<dbReference type="AlphaFoldDB" id="A0A2W5NDT7"/>
<dbReference type="EMBL" id="QFPW01000002">
    <property type="protein sequence ID" value="PZQ51294.1"/>
    <property type="molecule type" value="Genomic_DNA"/>
</dbReference>
<dbReference type="SUPFAM" id="SSF53335">
    <property type="entry name" value="S-adenosyl-L-methionine-dependent methyltransferases"/>
    <property type="match status" value="1"/>
</dbReference>
<dbReference type="Proteomes" id="UP000249185">
    <property type="component" value="Unassembled WGS sequence"/>
</dbReference>
<accession>A0A2W5NDT7</accession>
<name>A0A2W5NDT7_RHOSU</name>
<dbReference type="InterPro" id="IPR029063">
    <property type="entry name" value="SAM-dependent_MTases_sf"/>
</dbReference>
<evidence type="ECO:0000313" key="1">
    <source>
        <dbReference type="EMBL" id="PZQ51294.1"/>
    </source>
</evidence>
<evidence type="ECO:0008006" key="3">
    <source>
        <dbReference type="Google" id="ProtNLM"/>
    </source>
</evidence>
<proteinExistence type="predicted"/>
<sequence>MSHFDRVTEVWGALRYMDEPRARFMRDIIDRENCEDLLEIGFWKGKSSAYFAAILEDRGRGHLTTIDRKKGGDFQPRIEEVLTKVGLAHRVTPIHAHRSYSWILARMLEKQPRPVFDFCYFDGGHTWDNTALGLLLVEMLLRPGGILVVDDLNWTIDASIARTPSLAKKYASYSPNERRAHPVKMAWDHIVPRLGFENLSVEPAFHWGIARKPALA</sequence>
<evidence type="ECO:0000313" key="2">
    <source>
        <dbReference type="Proteomes" id="UP000249185"/>
    </source>
</evidence>
<comment type="caution">
    <text evidence="1">The sequence shown here is derived from an EMBL/GenBank/DDBJ whole genome shotgun (WGS) entry which is preliminary data.</text>
</comment>
<protein>
    <recommendedName>
        <fullName evidence="3">Class I SAM-dependent methyltransferase</fullName>
    </recommendedName>
</protein>
<dbReference type="Gene3D" id="3.40.50.150">
    <property type="entry name" value="Vaccinia Virus protein VP39"/>
    <property type="match status" value="1"/>
</dbReference>
<reference evidence="1 2" key="1">
    <citation type="submission" date="2017-08" db="EMBL/GenBank/DDBJ databases">
        <title>Infants hospitalized years apart are colonized by the same room-sourced microbial strains.</title>
        <authorList>
            <person name="Brooks B."/>
            <person name="Olm M.R."/>
            <person name="Firek B.A."/>
            <person name="Baker R."/>
            <person name="Thomas B.C."/>
            <person name="Morowitz M.J."/>
            <person name="Banfield J.F."/>
        </authorList>
    </citation>
    <scope>NUCLEOTIDE SEQUENCE [LARGE SCALE GENOMIC DNA]</scope>
    <source>
        <strain evidence="1">S2_005_002_R2_34</strain>
    </source>
</reference>